<name>A0A9X3WHH8_9BACI</name>
<dbReference type="Gene3D" id="2.160.10.10">
    <property type="entry name" value="Hexapeptide repeat proteins"/>
    <property type="match status" value="1"/>
</dbReference>
<dbReference type="Pfam" id="PF14602">
    <property type="entry name" value="Hexapep_2"/>
    <property type="match status" value="1"/>
</dbReference>
<feature type="site" description="Increases basicity of active site His" evidence="3">
    <location>
        <position position="143"/>
    </location>
</feature>
<dbReference type="AlphaFoldDB" id="A0A9X3WHH8"/>
<reference evidence="6" key="1">
    <citation type="submission" date="2022-06" db="EMBL/GenBank/DDBJ databases">
        <title>Aquibacillus sp. a new bacterium isolated from soil saline samples.</title>
        <authorList>
            <person name="Galisteo C."/>
            <person name="De La Haba R."/>
            <person name="Sanchez-Porro C."/>
            <person name="Ventosa A."/>
        </authorList>
    </citation>
    <scope>NUCLEOTIDE SEQUENCE</scope>
    <source>
        <strain evidence="6">JCM 12387</strain>
    </source>
</reference>
<dbReference type="EMBL" id="JAMQJZ010000003">
    <property type="protein sequence ID" value="MDC3419825.1"/>
    <property type="molecule type" value="Genomic_DNA"/>
</dbReference>
<keyword evidence="2" id="KW-0677">Repeat</keyword>
<dbReference type="PANTHER" id="PTHR43300:SF7">
    <property type="entry name" value="UDP-N-ACETYLBACILLOSAMINE N-ACETYLTRANSFERASE"/>
    <property type="match status" value="1"/>
</dbReference>
<dbReference type="PROSITE" id="PS00101">
    <property type="entry name" value="HEXAPEP_TRANSFERASES"/>
    <property type="match status" value="1"/>
</dbReference>
<feature type="binding site" evidence="4">
    <location>
        <position position="75"/>
    </location>
    <ligand>
        <name>substrate</name>
    </ligand>
</feature>
<protein>
    <submittedName>
        <fullName evidence="6">Acetyltransferase</fullName>
    </submittedName>
</protein>
<dbReference type="GO" id="GO:0016740">
    <property type="term" value="F:transferase activity"/>
    <property type="evidence" value="ECO:0007669"/>
    <property type="project" value="UniProtKB-KW"/>
</dbReference>
<proteinExistence type="predicted"/>
<dbReference type="Pfam" id="PF17836">
    <property type="entry name" value="PglD_N"/>
    <property type="match status" value="1"/>
</dbReference>
<feature type="active site" description="Proton acceptor" evidence="3">
    <location>
        <position position="142"/>
    </location>
</feature>
<organism evidence="6 7">
    <name type="scientific">Aquibacillus koreensis</name>
    <dbReference type="NCBI Taxonomy" id="279446"/>
    <lineage>
        <taxon>Bacteria</taxon>
        <taxon>Bacillati</taxon>
        <taxon>Bacillota</taxon>
        <taxon>Bacilli</taxon>
        <taxon>Bacillales</taxon>
        <taxon>Bacillaceae</taxon>
        <taxon>Aquibacillus</taxon>
    </lineage>
</organism>
<evidence type="ECO:0000313" key="7">
    <source>
        <dbReference type="Proteomes" id="UP001145072"/>
    </source>
</evidence>
<evidence type="ECO:0000256" key="2">
    <source>
        <dbReference type="ARBA" id="ARBA00022737"/>
    </source>
</evidence>
<dbReference type="InterPro" id="IPR011004">
    <property type="entry name" value="Trimer_LpxA-like_sf"/>
</dbReference>
<dbReference type="InterPro" id="IPR020019">
    <property type="entry name" value="AcTrfase_PglD-like"/>
</dbReference>
<feature type="domain" description="PglD N-terminal" evidence="5">
    <location>
        <begin position="4"/>
        <end position="85"/>
    </location>
</feature>
<keyword evidence="7" id="KW-1185">Reference proteome</keyword>
<dbReference type="InterPro" id="IPR050179">
    <property type="entry name" value="Trans_hexapeptide_repeat"/>
</dbReference>
<evidence type="ECO:0000313" key="6">
    <source>
        <dbReference type="EMBL" id="MDC3419825.1"/>
    </source>
</evidence>
<feature type="binding site" evidence="4">
    <location>
        <position position="151"/>
    </location>
    <ligand>
        <name>acetyl-CoA</name>
        <dbReference type="ChEBI" id="CHEBI:57288"/>
    </ligand>
</feature>
<dbReference type="InterPro" id="IPR018357">
    <property type="entry name" value="Hexapep_transf_CS"/>
</dbReference>
<dbReference type="NCBIfam" id="TIGR03570">
    <property type="entry name" value="NeuD_NnaD"/>
    <property type="match status" value="1"/>
</dbReference>
<dbReference type="PANTHER" id="PTHR43300">
    <property type="entry name" value="ACETYLTRANSFERASE"/>
    <property type="match status" value="1"/>
</dbReference>
<dbReference type="Proteomes" id="UP001145072">
    <property type="component" value="Unassembled WGS sequence"/>
</dbReference>
<dbReference type="Gene3D" id="3.40.50.20">
    <property type="match status" value="1"/>
</dbReference>
<dbReference type="Pfam" id="PF00132">
    <property type="entry name" value="Hexapep"/>
    <property type="match status" value="1"/>
</dbReference>
<dbReference type="InterPro" id="IPR041561">
    <property type="entry name" value="PglD_N"/>
</dbReference>
<accession>A0A9X3WHH8</accession>
<evidence type="ECO:0000256" key="4">
    <source>
        <dbReference type="PIRSR" id="PIRSR620019-2"/>
    </source>
</evidence>
<dbReference type="SUPFAM" id="SSF51161">
    <property type="entry name" value="Trimeric LpxA-like enzymes"/>
    <property type="match status" value="1"/>
</dbReference>
<evidence type="ECO:0000259" key="5">
    <source>
        <dbReference type="Pfam" id="PF17836"/>
    </source>
</evidence>
<keyword evidence="1" id="KW-0808">Transferase</keyword>
<dbReference type="CDD" id="cd03360">
    <property type="entry name" value="LbH_AT_putative"/>
    <property type="match status" value="1"/>
</dbReference>
<evidence type="ECO:0000256" key="1">
    <source>
        <dbReference type="ARBA" id="ARBA00022679"/>
    </source>
</evidence>
<evidence type="ECO:0000256" key="3">
    <source>
        <dbReference type="PIRSR" id="PIRSR620019-1"/>
    </source>
</evidence>
<sequence length="212" mass="22429">MSKKILLVGGGGHCKSVLDALLETNEYAEIGIIDKDDSAGKEILGVPIIGCDDDLPRLYQEEGFTHAFVTVGSLGNPNLRIKLFTVLEKIGFEIPNIVDPTAVVSRHSRLKKGIYIGKNAVVNAGSTIHKGAIINTSVLIEHDCIVEEFAHIAPGSVLCGDVHIGAGTHIGARSVIKQQIKVGSKTLIGMGSVVLCDIGSNIIAYGHPCKEV</sequence>
<gene>
    <name evidence="6" type="ORF">NC661_05515</name>
</gene>
<comment type="caution">
    <text evidence="6">The sequence shown here is derived from an EMBL/GenBank/DDBJ whole genome shotgun (WGS) entry which is preliminary data.</text>
</comment>
<dbReference type="RefSeq" id="WP_259866490.1">
    <property type="nucleotide sequence ID" value="NZ_JAMQJZ010000003.1"/>
</dbReference>
<dbReference type="InterPro" id="IPR001451">
    <property type="entry name" value="Hexapep"/>
</dbReference>